<dbReference type="InterPro" id="IPR045861">
    <property type="entry name" value="CorA_cytoplasmic_dom"/>
</dbReference>
<evidence type="ECO:0000256" key="6">
    <source>
        <dbReference type="ARBA" id="ARBA00022989"/>
    </source>
</evidence>
<organism evidence="9 10">
    <name type="scientific">Acidocella aquatica</name>
    <dbReference type="NCBI Taxonomy" id="1922313"/>
    <lineage>
        <taxon>Bacteria</taxon>
        <taxon>Pseudomonadati</taxon>
        <taxon>Pseudomonadota</taxon>
        <taxon>Alphaproteobacteria</taxon>
        <taxon>Acetobacterales</taxon>
        <taxon>Acidocellaceae</taxon>
        <taxon>Acidocella</taxon>
    </lineage>
</organism>
<evidence type="ECO:0000256" key="5">
    <source>
        <dbReference type="ARBA" id="ARBA00022692"/>
    </source>
</evidence>
<evidence type="ECO:0000256" key="3">
    <source>
        <dbReference type="ARBA" id="ARBA00022448"/>
    </source>
</evidence>
<keyword evidence="7 8" id="KW-0472">Membrane</keyword>
<sequence>MPKPGAATKPPAALAATFVSADGVRQVESKARLRELAAGGRFFWLDIAGGSVAARAELLSELELDEADATWLQRFGQTGRMTIERERLLAVTWVAEHGRGLVEIHVLCTSTSLLTVWNGTSAVLDEIREHFAERAAALEKSPHHAAGILLQLLLGTLQLAISELDDRFQTIEMQLGQKPESVDFPALTGRFQTLQSAWSNIDRYSSAVRTAIVGVEALPGMNRHAARELNDYASQVADVERRLHERSEWAAKMSQDYATAIAQRQGEQINRLTIVSLIFLPLTFLTGFFGMNFFWLERLISGGGAFLMLGILLPVLVVIAVVAWLKRLRLL</sequence>
<dbReference type="Pfam" id="PF01544">
    <property type="entry name" value="CorA"/>
    <property type="match status" value="1"/>
</dbReference>
<comment type="caution">
    <text evidence="9">The sequence shown here is derived from an EMBL/GenBank/DDBJ whole genome shotgun (WGS) entry which is preliminary data.</text>
</comment>
<proteinExistence type="inferred from homology"/>
<keyword evidence="5 8" id="KW-0812">Transmembrane</keyword>
<comment type="subcellular location">
    <subcellularLocation>
        <location evidence="1">Cell membrane</location>
        <topology evidence="1">Multi-pass membrane protein</topology>
    </subcellularLocation>
</comment>
<gene>
    <name evidence="9" type="ORF">GCM10010909_27270</name>
</gene>
<dbReference type="PANTHER" id="PTHR46494">
    <property type="entry name" value="CORA FAMILY METAL ION TRANSPORTER (EUROFUNG)"/>
    <property type="match status" value="1"/>
</dbReference>
<dbReference type="Proteomes" id="UP001156641">
    <property type="component" value="Unassembled WGS sequence"/>
</dbReference>
<keyword evidence="3" id="KW-0813">Transport</keyword>
<evidence type="ECO:0000256" key="4">
    <source>
        <dbReference type="ARBA" id="ARBA00022475"/>
    </source>
</evidence>
<dbReference type="InterPro" id="IPR002523">
    <property type="entry name" value="MgTranspt_CorA/ZnTranspt_ZntB"/>
</dbReference>
<keyword evidence="6 8" id="KW-1133">Transmembrane helix</keyword>
<dbReference type="InterPro" id="IPR045863">
    <property type="entry name" value="CorA_TM1_TM2"/>
</dbReference>
<evidence type="ECO:0000256" key="7">
    <source>
        <dbReference type="ARBA" id="ARBA00023136"/>
    </source>
</evidence>
<reference evidence="10" key="1">
    <citation type="journal article" date="2019" name="Int. J. Syst. Evol. Microbiol.">
        <title>The Global Catalogue of Microorganisms (GCM) 10K type strain sequencing project: providing services to taxonomists for standard genome sequencing and annotation.</title>
        <authorList>
            <consortium name="The Broad Institute Genomics Platform"/>
            <consortium name="The Broad Institute Genome Sequencing Center for Infectious Disease"/>
            <person name="Wu L."/>
            <person name="Ma J."/>
        </authorList>
    </citation>
    <scope>NUCLEOTIDE SEQUENCE [LARGE SCALE GENOMIC DNA]</scope>
    <source>
        <strain evidence="10">NBRC 112502</strain>
    </source>
</reference>
<evidence type="ECO:0000256" key="1">
    <source>
        <dbReference type="ARBA" id="ARBA00004651"/>
    </source>
</evidence>
<keyword evidence="10" id="KW-1185">Reference proteome</keyword>
<evidence type="ECO:0000313" key="9">
    <source>
        <dbReference type="EMBL" id="GLR68046.1"/>
    </source>
</evidence>
<dbReference type="EMBL" id="BSOS01000073">
    <property type="protein sequence ID" value="GLR68046.1"/>
    <property type="molecule type" value="Genomic_DNA"/>
</dbReference>
<accession>A0ABQ6A6J5</accession>
<feature type="transmembrane region" description="Helical" evidence="8">
    <location>
        <begin position="302"/>
        <end position="325"/>
    </location>
</feature>
<dbReference type="SUPFAM" id="SSF143865">
    <property type="entry name" value="CorA soluble domain-like"/>
    <property type="match status" value="1"/>
</dbReference>
<name>A0ABQ6A6J5_9PROT</name>
<evidence type="ECO:0000256" key="2">
    <source>
        <dbReference type="ARBA" id="ARBA00009765"/>
    </source>
</evidence>
<dbReference type="RefSeq" id="WP_284258877.1">
    <property type="nucleotide sequence ID" value="NZ_BSOS01000073.1"/>
</dbReference>
<dbReference type="PANTHER" id="PTHR46494:SF1">
    <property type="entry name" value="CORA FAMILY METAL ION TRANSPORTER (EUROFUNG)"/>
    <property type="match status" value="1"/>
</dbReference>
<evidence type="ECO:0000256" key="8">
    <source>
        <dbReference type="SAM" id="Phobius"/>
    </source>
</evidence>
<feature type="transmembrane region" description="Helical" evidence="8">
    <location>
        <begin position="272"/>
        <end position="296"/>
    </location>
</feature>
<keyword evidence="4" id="KW-1003">Cell membrane</keyword>
<evidence type="ECO:0008006" key="11">
    <source>
        <dbReference type="Google" id="ProtNLM"/>
    </source>
</evidence>
<dbReference type="SUPFAM" id="SSF144083">
    <property type="entry name" value="Magnesium transport protein CorA, transmembrane region"/>
    <property type="match status" value="1"/>
</dbReference>
<evidence type="ECO:0000313" key="10">
    <source>
        <dbReference type="Proteomes" id="UP001156641"/>
    </source>
</evidence>
<dbReference type="Gene3D" id="1.20.58.340">
    <property type="entry name" value="Magnesium transport protein CorA, transmembrane region"/>
    <property type="match status" value="1"/>
</dbReference>
<protein>
    <recommendedName>
        <fullName evidence="11">Magnesium transporter</fullName>
    </recommendedName>
</protein>
<comment type="similarity">
    <text evidence="2">Belongs to the CorA metal ion transporter (MIT) (TC 1.A.35) family.</text>
</comment>